<dbReference type="PROSITE" id="PS50089">
    <property type="entry name" value="ZF_RING_2"/>
    <property type="match status" value="1"/>
</dbReference>
<feature type="compositionally biased region" description="Polar residues" evidence="5">
    <location>
        <begin position="14"/>
        <end position="24"/>
    </location>
</feature>
<feature type="compositionally biased region" description="Basic and acidic residues" evidence="5">
    <location>
        <begin position="1"/>
        <end position="10"/>
    </location>
</feature>
<dbReference type="PANTHER" id="PTHR45969:SF69">
    <property type="entry name" value="FINGER DOMAIN PROTEIN, PUTATIVE (AFU_ORTHOLOGUE AFUA_3G12190)-RELATED"/>
    <property type="match status" value="1"/>
</dbReference>
<feature type="domain" description="RING-type" evidence="6">
    <location>
        <begin position="225"/>
        <end position="269"/>
    </location>
</feature>
<evidence type="ECO:0000256" key="5">
    <source>
        <dbReference type="SAM" id="MobiDB-lite"/>
    </source>
</evidence>
<dbReference type="InterPro" id="IPR001841">
    <property type="entry name" value="Znf_RING"/>
</dbReference>
<reference evidence="7" key="1">
    <citation type="submission" date="2023-02" db="EMBL/GenBank/DDBJ databases">
        <title>Identification and recombinant expression of a fungal hydrolase from Papiliotrema laurentii that hydrolyzes apple cutin and clears colloidal polyester polyurethane.</title>
        <authorList>
            <consortium name="DOE Joint Genome Institute"/>
            <person name="Roman V.A."/>
            <person name="Bojanowski C."/>
            <person name="Crable B.R."/>
            <person name="Wagner D.N."/>
            <person name="Hung C.S."/>
            <person name="Nadeau L.J."/>
            <person name="Schratz L."/>
            <person name="Haridas S."/>
            <person name="Pangilinan J."/>
            <person name="Lipzen A."/>
            <person name="Na H."/>
            <person name="Yan M."/>
            <person name="Ng V."/>
            <person name="Grigoriev I.V."/>
            <person name="Spatafora J.W."/>
            <person name="Barlow D."/>
            <person name="Biffinger J."/>
            <person name="Kelley-Loughnane N."/>
            <person name="Varaljay V.A."/>
            <person name="Crookes-Goodson W.J."/>
        </authorList>
    </citation>
    <scope>NUCLEOTIDE SEQUENCE</scope>
    <source>
        <strain evidence="7">5307AH</strain>
    </source>
</reference>
<dbReference type="EMBL" id="JAODAN010000002">
    <property type="protein sequence ID" value="KAK1926161.1"/>
    <property type="molecule type" value="Genomic_DNA"/>
</dbReference>
<dbReference type="SMART" id="SM00184">
    <property type="entry name" value="RING"/>
    <property type="match status" value="1"/>
</dbReference>
<dbReference type="PANTHER" id="PTHR45969">
    <property type="entry name" value="RING ZINC FINGER PROTEIN-RELATED"/>
    <property type="match status" value="1"/>
</dbReference>
<feature type="compositionally biased region" description="Low complexity" evidence="5">
    <location>
        <begin position="451"/>
        <end position="466"/>
    </location>
</feature>
<feature type="compositionally biased region" description="Pro residues" evidence="5">
    <location>
        <begin position="67"/>
        <end position="79"/>
    </location>
</feature>
<dbReference type="CDD" id="cd16454">
    <property type="entry name" value="RING-H2_PA-TM-RING"/>
    <property type="match status" value="1"/>
</dbReference>
<evidence type="ECO:0000256" key="1">
    <source>
        <dbReference type="ARBA" id="ARBA00022723"/>
    </source>
</evidence>
<protein>
    <recommendedName>
        <fullName evidence="6">RING-type domain-containing protein</fullName>
    </recommendedName>
</protein>
<feature type="compositionally biased region" description="Polar residues" evidence="5">
    <location>
        <begin position="38"/>
        <end position="58"/>
    </location>
</feature>
<keyword evidence="2 4" id="KW-0863">Zinc-finger</keyword>
<evidence type="ECO:0000259" key="6">
    <source>
        <dbReference type="PROSITE" id="PS50089"/>
    </source>
</evidence>
<dbReference type="AlphaFoldDB" id="A0AAD9FTR3"/>
<dbReference type="Pfam" id="PF13639">
    <property type="entry name" value="zf-RING_2"/>
    <property type="match status" value="1"/>
</dbReference>
<dbReference type="GO" id="GO:0016567">
    <property type="term" value="P:protein ubiquitination"/>
    <property type="evidence" value="ECO:0007669"/>
    <property type="project" value="TreeGrafter"/>
</dbReference>
<comment type="caution">
    <text evidence="7">The sequence shown here is derived from an EMBL/GenBank/DDBJ whole genome shotgun (WGS) entry which is preliminary data.</text>
</comment>
<gene>
    <name evidence="7" type="ORF">DB88DRAFT_152423</name>
</gene>
<dbReference type="InterPro" id="IPR013083">
    <property type="entry name" value="Znf_RING/FYVE/PHD"/>
</dbReference>
<dbReference type="GO" id="GO:0008270">
    <property type="term" value="F:zinc ion binding"/>
    <property type="evidence" value="ECO:0007669"/>
    <property type="project" value="UniProtKB-KW"/>
</dbReference>
<feature type="region of interest" description="Disordered" evidence="5">
    <location>
        <begin position="1"/>
        <end position="90"/>
    </location>
</feature>
<evidence type="ECO:0000256" key="2">
    <source>
        <dbReference type="ARBA" id="ARBA00022771"/>
    </source>
</evidence>
<feature type="region of interest" description="Disordered" evidence="5">
    <location>
        <begin position="278"/>
        <end position="345"/>
    </location>
</feature>
<organism evidence="7 8">
    <name type="scientific">Papiliotrema laurentii</name>
    <name type="common">Cryptococcus laurentii</name>
    <dbReference type="NCBI Taxonomy" id="5418"/>
    <lineage>
        <taxon>Eukaryota</taxon>
        <taxon>Fungi</taxon>
        <taxon>Dikarya</taxon>
        <taxon>Basidiomycota</taxon>
        <taxon>Agaricomycotina</taxon>
        <taxon>Tremellomycetes</taxon>
        <taxon>Tremellales</taxon>
        <taxon>Rhynchogastremaceae</taxon>
        <taxon>Papiliotrema</taxon>
    </lineage>
</organism>
<dbReference type="SUPFAM" id="SSF57850">
    <property type="entry name" value="RING/U-box"/>
    <property type="match status" value="1"/>
</dbReference>
<dbReference type="Proteomes" id="UP001182556">
    <property type="component" value="Unassembled WGS sequence"/>
</dbReference>
<name>A0AAD9FTR3_PAPLA</name>
<feature type="compositionally biased region" description="Polar residues" evidence="5">
    <location>
        <begin position="497"/>
        <end position="515"/>
    </location>
</feature>
<evidence type="ECO:0000256" key="3">
    <source>
        <dbReference type="ARBA" id="ARBA00022833"/>
    </source>
</evidence>
<evidence type="ECO:0000256" key="4">
    <source>
        <dbReference type="PROSITE-ProRule" id="PRU00175"/>
    </source>
</evidence>
<evidence type="ECO:0000313" key="8">
    <source>
        <dbReference type="Proteomes" id="UP001182556"/>
    </source>
</evidence>
<keyword evidence="1" id="KW-0479">Metal-binding</keyword>
<evidence type="ECO:0000313" key="7">
    <source>
        <dbReference type="EMBL" id="KAK1926161.1"/>
    </source>
</evidence>
<keyword evidence="8" id="KW-1185">Reference proteome</keyword>
<dbReference type="GO" id="GO:0061630">
    <property type="term" value="F:ubiquitin protein ligase activity"/>
    <property type="evidence" value="ECO:0007669"/>
    <property type="project" value="TreeGrafter"/>
</dbReference>
<feature type="region of interest" description="Disordered" evidence="5">
    <location>
        <begin position="111"/>
        <end position="147"/>
    </location>
</feature>
<sequence>MSTPDHHSADQSHPADTQPSVDSHTPTTPTIPIPLSGDMQNSTDSQPVASSSRDSTPTPGGPTANQPLPPPPPPPPAPNPGANDSPPRIPWAGPVPSFFIMGPGGTILPHFLPRTSLPASENPAPSPGTGNPADPNAPRSPNTPLQPTIFPFPGFTPAIGGANPFFSLFIPTPGLREPRPDPEAAAELLRSLPTVSQGLFRRVQNVITAEQTIDEEDEDSRGWKCGVCLEGVEEGAKETGVKVLPCNHLFHGDCLEPWFTSHHTCPTCRLDLDPGRTLRGHSRPAFRRPAATGSGRQTPHPYTRNGAETPTETANPLAGALNPDPSPNNTGNETAPAAEPARQPPALPQFDFLARATGNNDEAGDRNGPEITFIWRLPTPPPAPRLSSTEQPQAAPSSGDAQSGQTGPTENPPHPQTPMFTFDFPFTASPTPMSAETGATPEHVPSTPQAGTSGSTTEGTSGPSESGHTRPAAQPQHHHLRPPGLSTPAPSQAALPTENQESNPAASDSTGDESNATAGTGGEGQQGQTDRQRPHFHFIFNFTDGIPGLTPTAPARRPAETEPTPAPAPVERPSLTTWVEGRERQLGWRCDAPECGIAPTDDDDEDVPMPTEGDKEMLSIYSELQPGPLAVMEAEENGSKERSFEIHACAHRWHRTCLETAERTSGRPMRVDDQGRCWVRCETCRTDGWIRGRLRSLSESEVERMVLRG</sequence>
<keyword evidence="3" id="KW-0862">Zinc</keyword>
<feature type="region of interest" description="Disordered" evidence="5">
    <location>
        <begin position="357"/>
        <end position="572"/>
    </location>
</feature>
<feature type="compositionally biased region" description="Polar residues" evidence="5">
    <location>
        <begin position="386"/>
        <end position="409"/>
    </location>
</feature>
<feature type="compositionally biased region" description="Low complexity" evidence="5">
    <location>
        <begin position="25"/>
        <end position="34"/>
    </location>
</feature>
<dbReference type="Gene3D" id="3.30.40.10">
    <property type="entry name" value="Zinc/RING finger domain, C3HC4 (zinc finger)"/>
    <property type="match status" value="1"/>
</dbReference>
<accession>A0AAD9FTR3</accession>
<proteinExistence type="predicted"/>